<feature type="compositionally biased region" description="Low complexity" evidence="2">
    <location>
        <begin position="20"/>
        <end position="36"/>
    </location>
</feature>
<proteinExistence type="predicted"/>
<dbReference type="InParanoid" id="I7M443"/>
<protein>
    <submittedName>
        <fullName evidence="4">Zinc finger, C3HC4 type (RING finger) protein</fullName>
    </submittedName>
</protein>
<dbReference type="KEGG" id="tet:TTHERM_00469170"/>
<dbReference type="PROSITE" id="PS50089">
    <property type="entry name" value="ZF_RING_2"/>
    <property type="match status" value="1"/>
</dbReference>
<keyword evidence="1" id="KW-0862">Zinc</keyword>
<dbReference type="CDD" id="cd16454">
    <property type="entry name" value="RING-H2_PA-TM-RING"/>
    <property type="match status" value="1"/>
</dbReference>
<dbReference type="GO" id="GO:0016567">
    <property type="term" value="P:protein ubiquitination"/>
    <property type="evidence" value="ECO:0007669"/>
    <property type="project" value="InterPro"/>
</dbReference>
<organism evidence="4 5">
    <name type="scientific">Tetrahymena thermophila (strain SB210)</name>
    <dbReference type="NCBI Taxonomy" id="312017"/>
    <lineage>
        <taxon>Eukaryota</taxon>
        <taxon>Sar</taxon>
        <taxon>Alveolata</taxon>
        <taxon>Ciliophora</taxon>
        <taxon>Intramacronucleata</taxon>
        <taxon>Oligohymenophorea</taxon>
        <taxon>Hymenostomatida</taxon>
        <taxon>Tetrahymenina</taxon>
        <taxon>Tetrahymenidae</taxon>
        <taxon>Tetrahymena</taxon>
    </lineage>
</organism>
<feature type="compositionally biased region" description="Basic and acidic residues" evidence="2">
    <location>
        <begin position="256"/>
        <end position="265"/>
    </location>
</feature>
<dbReference type="STRING" id="312017.I7M443"/>
<feature type="domain" description="RING-type" evidence="3">
    <location>
        <begin position="354"/>
        <end position="396"/>
    </location>
</feature>
<dbReference type="InterPro" id="IPR013083">
    <property type="entry name" value="Znf_RING/FYVE/PHD"/>
</dbReference>
<sequence>MEGYFKKNQTNQTFQVRKTNTNLLPLNRRSNLPNNNGTSFPVQSDDQRNNYILSSQQLNNKQQPQSFLASGISSKPVNPQNITSEVISKNNHFQFNNIPQTQMPNNPTNINQKFTNYNHFSEKQFTPLSTTNNNNPISNSNNNNNFLIQKNELLTKTFLNKPTEGQLPLNLNQQQLINKQTSAQNIQNMFQFETQNQNNYSPKRQQQLINDLQQENFNLKRELQKYREKDVNLYQENIKLQEKVKDLEQKLQDYENKDQQRKLQEQQKQQRRQRQREEMEIQRQYAYMLALEQIEQENNNQNQAPNVDNMTYEEIINLQDQIGYVSRGMKPEDINKIKEIRYDKLRMKDQSALCSICQCDFENNEKVKELNPCKHFYHPDCINQWLKNEKNCPVCKQFIQV</sequence>
<feature type="region of interest" description="Disordered" evidence="2">
    <location>
        <begin position="256"/>
        <end position="277"/>
    </location>
</feature>
<dbReference type="SUPFAM" id="SSF57850">
    <property type="entry name" value="RING/U-box"/>
    <property type="match status" value="1"/>
</dbReference>
<dbReference type="InterPro" id="IPR001841">
    <property type="entry name" value="Znf_RING"/>
</dbReference>
<dbReference type="GO" id="GO:0008270">
    <property type="term" value="F:zinc ion binding"/>
    <property type="evidence" value="ECO:0007669"/>
    <property type="project" value="UniProtKB-KW"/>
</dbReference>
<keyword evidence="1" id="KW-0863">Zinc-finger</keyword>
<dbReference type="PANTHER" id="PTHR46400:SF5">
    <property type="entry name" value="RING-TYPE DOMAIN-CONTAINING PROTEIN"/>
    <property type="match status" value="1"/>
</dbReference>
<evidence type="ECO:0000259" key="3">
    <source>
        <dbReference type="PROSITE" id="PS50089"/>
    </source>
</evidence>
<feature type="region of interest" description="Disordered" evidence="2">
    <location>
        <begin position="20"/>
        <end position="46"/>
    </location>
</feature>
<evidence type="ECO:0000256" key="2">
    <source>
        <dbReference type="SAM" id="MobiDB-lite"/>
    </source>
</evidence>
<evidence type="ECO:0000256" key="1">
    <source>
        <dbReference type="PROSITE-ProRule" id="PRU00175"/>
    </source>
</evidence>
<dbReference type="eggNOG" id="KOG0800">
    <property type="taxonomic scope" value="Eukaryota"/>
</dbReference>
<evidence type="ECO:0000313" key="5">
    <source>
        <dbReference type="Proteomes" id="UP000009168"/>
    </source>
</evidence>
<dbReference type="GO" id="GO:0004842">
    <property type="term" value="F:ubiquitin-protein transferase activity"/>
    <property type="evidence" value="ECO:0007669"/>
    <property type="project" value="InterPro"/>
</dbReference>
<keyword evidence="1" id="KW-0479">Metal-binding</keyword>
<reference evidence="5" key="1">
    <citation type="journal article" date="2006" name="PLoS Biol.">
        <title>Macronuclear genome sequence of the ciliate Tetrahymena thermophila, a model eukaryote.</title>
        <authorList>
            <person name="Eisen J.A."/>
            <person name="Coyne R.S."/>
            <person name="Wu M."/>
            <person name="Wu D."/>
            <person name="Thiagarajan M."/>
            <person name="Wortman J.R."/>
            <person name="Badger J.H."/>
            <person name="Ren Q."/>
            <person name="Amedeo P."/>
            <person name="Jones K.M."/>
            <person name="Tallon L.J."/>
            <person name="Delcher A.L."/>
            <person name="Salzberg S.L."/>
            <person name="Silva J.C."/>
            <person name="Haas B.J."/>
            <person name="Majoros W.H."/>
            <person name="Farzad M."/>
            <person name="Carlton J.M."/>
            <person name="Smith R.K. Jr."/>
            <person name="Garg J."/>
            <person name="Pearlman R.E."/>
            <person name="Karrer K.M."/>
            <person name="Sun L."/>
            <person name="Manning G."/>
            <person name="Elde N.C."/>
            <person name="Turkewitz A.P."/>
            <person name="Asai D.J."/>
            <person name="Wilkes D.E."/>
            <person name="Wang Y."/>
            <person name="Cai H."/>
            <person name="Collins K."/>
            <person name="Stewart B.A."/>
            <person name="Lee S.R."/>
            <person name="Wilamowska K."/>
            <person name="Weinberg Z."/>
            <person name="Ruzzo W.L."/>
            <person name="Wloga D."/>
            <person name="Gaertig J."/>
            <person name="Frankel J."/>
            <person name="Tsao C.-C."/>
            <person name="Gorovsky M.A."/>
            <person name="Keeling P.J."/>
            <person name="Waller R.F."/>
            <person name="Patron N.J."/>
            <person name="Cherry J.M."/>
            <person name="Stover N.A."/>
            <person name="Krieger C.J."/>
            <person name="del Toro C."/>
            <person name="Ryder H.F."/>
            <person name="Williamson S.C."/>
            <person name="Barbeau R.A."/>
            <person name="Hamilton E.P."/>
            <person name="Orias E."/>
        </authorList>
    </citation>
    <scope>NUCLEOTIDE SEQUENCE [LARGE SCALE GENOMIC DNA]</scope>
    <source>
        <strain evidence="5">SB210</strain>
    </source>
</reference>
<dbReference type="SMART" id="SM00184">
    <property type="entry name" value="RING"/>
    <property type="match status" value="1"/>
</dbReference>
<dbReference type="Pfam" id="PF13639">
    <property type="entry name" value="zf-RING_2"/>
    <property type="match status" value="1"/>
</dbReference>
<accession>I7M443</accession>
<gene>
    <name evidence="4" type="ORF">TTHERM_00469170</name>
</gene>
<dbReference type="OrthoDB" id="312895at2759"/>
<dbReference type="Gene3D" id="3.30.40.10">
    <property type="entry name" value="Zinc/RING finger domain, C3HC4 (zinc finger)"/>
    <property type="match status" value="1"/>
</dbReference>
<keyword evidence="5" id="KW-1185">Reference proteome</keyword>
<dbReference type="InterPro" id="IPR033276">
    <property type="entry name" value="BB"/>
</dbReference>
<dbReference type="Proteomes" id="UP000009168">
    <property type="component" value="Unassembled WGS sequence"/>
</dbReference>
<evidence type="ECO:0000313" key="4">
    <source>
        <dbReference type="EMBL" id="EAS04868.4"/>
    </source>
</evidence>
<feature type="compositionally biased region" description="Polar residues" evidence="2">
    <location>
        <begin position="37"/>
        <end position="46"/>
    </location>
</feature>
<dbReference type="AlphaFoldDB" id="I7M443"/>
<dbReference type="PANTHER" id="PTHR46400">
    <property type="entry name" value="RING/U-BOX SUPERFAMILY PROTEIN"/>
    <property type="match status" value="1"/>
</dbReference>
<dbReference type="GeneID" id="7824881"/>
<dbReference type="RefSeq" id="XP_001025113.4">
    <property type="nucleotide sequence ID" value="XM_001025113.4"/>
</dbReference>
<dbReference type="GO" id="GO:0046621">
    <property type="term" value="P:negative regulation of organ growth"/>
    <property type="evidence" value="ECO:0007669"/>
    <property type="project" value="InterPro"/>
</dbReference>
<name>I7M443_TETTS</name>
<dbReference type="EMBL" id="GG662441">
    <property type="protein sequence ID" value="EAS04868.4"/>
    <property type="molecule type" value="Genomic_DNA"/>
</dbReference>